<organism evidence="1 2">
    <name type="scientific">Bursaphelenchus xylophilus</name>
    <name type="common">Pinewood nematode worm</name>
    <name type="synonym">Aphelenchoides xylophilus</name>
    <dbReference type="NCBI Taxonomy" id="6326"/>
    <lineage>
        <taxon>Eukaryota</taxon>
        <taxon>Metazoa</taxon>
        <taxon>Ecdysozoa</taxon>
        <taxon>Nematoda</taxon>
        <taxon>Chromadorea</taxon>
        <taxon>Rhabditida</taxon>
        <taxon>Tylenchina</taxon>
        <taxon>Tylenchomorpha</taxon>
        <taxon>Aphelenchoidea</taxon>
        <taxon>Aphelenchoididae</taxon>
        <taxon>Bursaphelenchus</taxon>
    </lineage>
</organism>
<evidence type="ECO:0000313" key="2">
    <source>
        <dbReference type="WBParaSite" id="BXY_1232900.1"/>
    </source>
</evidence>
<dbReference type="WBParaSite" id="BXY_1232900.1">
    <property type="protein sequence ID" value="BXY_1232900.1"/>
    <property type="gene ID" value="BXY_1232900"/>
</dbReference>
<name>A0A1I7SH14_BURXY</name>
<reference evidence="2" key="1">
    <citation type="submission" date="2016-11" db="UniProtKB">
        <authorList>
            <consortium name="WormBaseParasite"/>
        </authorList>
    </citation>
    <scope>IDENTIFICATION</scope>
</reference>
<accession>A0A1I7SH14</accession>
<sequence length="171" mass="17334">MPKVTCTAPANTAGITIDDVQNQAIFTYATPTSHCTSCGSGTRSFYNSATDAGASDALNNNEAVSVVQCDNAADLCLCQSDGTCCTPTATAPDEVQLIPFCDNGVCSVFANFQGDSGTGVTCGGTTFAVTDSDTVNDGNHLMVDAVSCNGCNDIQKDKCTGPNVDGGTAQS</sequence>
<evidence type="ECO:0000313" key="1">
    <source>
        <dbReference type="Proteomes" id="UP000095284"/>
    </source>
</evidence>
<proteinExistence type="predicted"/>
<protein>
    <submittedName>
        <fullName evidence="2">DUF281 domain-containing protein</fullName>
    </submittedName>
</protein>
<dbReference type="AlphaFoldDB" id="A0A1I7SH14"/>
<dbReference type="Proteomes" id="UP000095284">
    <property type="component" value="Unplaced"/>
</dbReference>